<dbReference type="Proteomes" id="UP000231581">
    <property type="component" value="Unassembled WGS sequence"/>
</dbReference>
<dbReference type="EMBL" id="PCSZ01000069">
    <property type="protein sequence ID" value="PIP60337.1"/>
    <property type="molecule type" value="Genomic_DNA"/>
</dbReference>
<organism evidence="2 3">
    <name type="scientific">Candidatus Uhrbacteria bacterium CG22_combo_CG10-13_8_21_14_all_47_17</name>
    <dbReference type="NCBI Taxonomy" id="1975041"/>
    <lineage>
        <taxon>Bacteria</taxon>
        <taxon>Candidatus Uhriibacteriota</taxon>
    </lineage>
</organism>
<reference evidence="2 3" key="1">
    <citation type="submission" date="2017-09" db="EMBL/GenBank/DDBJ databases">
        <title>Depth-based differentiation of microbial function through sediment-hosted aquifers and enrichment of novel symbionts in the deep terrestrial subsurface.</title>
        <authorList>
            <person name="Probst A.J."/>
            <person name="Ladd B."/>
            <person name="Jarett J.K."/>
            <person name="Geller-Mcgrath D.E."/>
            <person name="Sieber C.M."/>
            <person name="Emerson J.B."/>
            <person name="Anantharaman K."/>
            <person name="Thomas B.C."/>
            <person name="Malmstrom R."/>
            <person name="Stieglmeier M."/>
            <person name="Klingl A."/>
            <person name="Woyke T."/>
            <person name="Ryan C.M."/>
            <person name="Banfield J.F."/>
        </authorList>
    </citation>
    <scope>NUCLEOTIDE SEQUENCE [LARGE SCALE GENOMIC DNA]</scope>
    <source>
        <strain evidence="2">CG22_combo_CG10-13_8_21_14_all_47_17</strain>
    </source>
</reference>
<accession>A0A2H0BRN8</accession>
<evidence type="ECO:0000313" key="2">
    <source>
        <dbReference type="EMBL" id="PIP60337.1"/>
    </source>
</evidence>
<keyword evidence="1" id="KW-0812">Transmembrane</keyword>
<proteinExistence type="predicted"/>
<sequence>MNKELLQNVLLGVFAVIIILLWWMVYSQNRTMVEFNSRLNGLSQSIMEASTQANSAATKVDELGQQQAGTQVTTSGTSMNTYSSPSHGYTVTYPTTAGIRNIALTDSPDALLNQVEIDDPMLVDNATPNVIVHISVWSDASWIPTQGVVQQVQRSVNGNAFTLYSVNQASDVGAGTNASVQAWMLANGRYYELDFPGVSDLNSTVVTNYLGAFSLK</sequence>
<evidence type="ECO:0000313" key="3">
    <source>
        <dbReference type="Proteomes" id="UP000231581"/>
    </source>
</evidence>
<protein>
    <submittedName>
        <fullName evidence="2">Uncharacterized protein</fullName>
    </submittedName>
</protein>
<name>A0A2H0BRN8_9BACT</name>
<comment type="caution">
    <text evidence="2">The sequence shown here is derived from an EMBL/GenBank/DDBJ whole genome shotgun (WGS) entry which is preliminary data.</text>
</comment>
<dbReference type="AlphaFoldDB" id="A0A2H0BRN8"/>
<gene>
    <name evidence="2" type="ORF">COX00_03755</name>
</gene>
<keyword evidence="1" id="KW-1133">Transmembrane helix</keyword>
<evidence type="ECO:0000256" key="1">
    <source>
        <dbReference type="SAM" id="Phobius"/>
    </source>
</evidence>
<keyword evidence="1" id="KW-0472">Membrane</keyword>
<feature type="transmembrane region" description="Helical" evidence="1">
    <location>
        <begin position="6"/>
        <end position="26"/>
    </location>
</feature>